<feature type="non-terminal residue" evidence="2">
    <location>
        <position position="1"/>
    </location>
</feature>
<evidence type="ECO:0000313" key="3">
    <source>
        <dbReference type="Proteomes" id="UP000045706"/>
    </source>
</evidence>
<feature type="compositionally biased region" description="Basic residues" evidence="1">
    <location>
        <begin position="73"/>
        <end position="91"/>
    </location>
</feature>
<proteinExistence type="predicted"/>
<evidence type="ECO:0000256" key="1">
    <source>
        <dbReference type="SAM" id="MobiDB-lite"/>
    </source>
</evidence>
<feature type="compositionally biased region" description="Basic and acidic residues" evidence="1">
    <location>
        <begin position="1"/>
        <end position="17"/>
    </location>
</feature>
<dbReference type="EMBL" id="CVQI01028347">
    <property type="protein sequence ID" value="CRK35931.1"/>
    <property type="molecule type" value="Genomic_DNA"/>
</dbReference>
<reference evidence="3" key="1">
    <citation type="submission" date="2015-05" db="EMBL/GenBank/DDBJ databases">
        <authorList>
            <person name="Fogelqvist Johan"/>
        </authorList>
    </citation>
    <scope>NUCLEOTIDE SEQUENCE [LARGE SCALE GENOMIC DNA]</scope>
</reference>
<dbReference type="Proteomes" id="UP000045706">
    <property type="component" value="Unassembled WGS sequence"/>
</dbReference>
<feature type="non-terminal residue" evidence="2">
    <location>
        <position position="91"/>
    </location>
</feature>
<protein>
    <submittedName>
        <fullName evidence="2">Uncharacterized protein</fullName>
    </submittedName>
</protein>
<name>A0A0G4MNX5_VERLO</name>
<dbReference type="AlphaFoldDB" id="A0A0G4MNX5"/>
<feature type="region of interest" description="Disordered" evidence="1">
    <location>
        <begin position="59"/>
        <end position="91"/>
    </location>
</feature>
<organism evidence="2 3">
    <name type="scientific">Verticillium longisporum</name>
    <name type="common">Verticillium dahliae var. longisporum</name>
    <dbReference type="NCBI Taxonomy" id="100787"/>
    <lineage>
        <taxon>Eukaryota</taxon>
        <taxon>Fungi</taxon>
        <taxon>Dikarya</taxon>
        <taxon>Ascomycota</taxon>
        <taxon>Pezizomycotina</taxon>
        <taxon>Sordariomycetes</taxon>
        <taxon>Hypocreomycetidae</taxon>
        <taxon>Glomerellales</taxon>
        <taxon>Plectosphaerellaceae</taxon>
        <taxon>Verticillium</taxon>
    </lineage>
</organism>
<accession>A0A0G4MNX5</accession>
<feature type="region of interest" description="Disordered" evidence="1">
    <location>
        <begin position="1"/>
        <end position="43"/>
    </location>
</feature>
<sequence length="91" mass="11263">QQARLGPERRRQVQDRHRPPRQAPLPRAHCHEHGPLRRHRLRHPLPSHHDLLLCLPRPVRLRRGHRRPDLPARRHRHDDRRRRLRRPLRHA</sequence>
<evidence type="ECO:0000313" key="2">
    <source>
        <dbReference type="EMBL" id="CRK35931.1"/>
    </source>
</evidence>
<gene>
    <name evidence="2" type="ORF">BN1723_018597</name>
</gene>